<organism evidence="20">
    <name type="scientific">Pseudo-nitzschia australis</name>
    <dbReference type="NCBI Taxonomy" id="44445"/>
    <lineage>
        <taxon>Eukaryota</taxon>
        <taxon>Sar</taxon>
        <taxon>Stramenopiles</taxon>
        <taxon>Ochrophyta</taxon>
        <taxon>Bacillariophyta</taxon>
        <taxon>Bacillariophyceae</taxon>
        <taxon>Bacillariophycidae</taxon>
        <taxon>Bacillariales</taxon>
        <taxon>Bacillariaceae</taxon>
        <taxon>Pseudo-nitzschia</taxon>
    </lineage>
</organism>
<feature type="region of interest" description="Disordered" evidence="17">
    <location>
        <begin position="1"/>
        <end position="121"/>
    </location>
</feature>
<evidence type="ECO:0000256" key="16">
    <source>
        <dbReference type="ARBA" id="ARBA00044559"/>
    </source>
</evidence>
<feature type="compositionally biased region" description="Low complexity" evidence="17">
    <location>
        <begin position="406"/>
        <end position="416"/>
    </location>
</feature>
<evidence type="ECO:0000256" key="6">
    <source>
        <dbReference type="ARBA" id="ARBA00022694"/>
    </source>
</evidence>
<keyword evidence="7" id="KW-0540">Nuclease</keyword>
<dbReference type="EC" id="3.1.26.5" evidence="5"/>
<evidence type="ECO:0000256" key="15">
    <source>
        <dbReference type="ARBA" id="ARBA00044536"/>
    </source>
</evidence>
<evidence type="ECO:0000256" key="17">
    <source>
        <dbReference type="SAM" id="MobiDB-lite"/>
    </source>
</evidence>
<evidence type="ECO:0000256" key="4">
    <source>
        <dbReference type="ARBA" id="ARBA00007626"/>
    </source>
</evidence>
<evidence type="ECO:0000256" key="8">
    <source>
        <dbReference type="ARBA" id="ARBA00022723"/>
    </source>
</evidence>
<keyword evidence="14" id="KW-0496">Mitochondrion</keyword>
<dbReference type="Pfam" id="PF16953">
    <property type="entry name" value="PRORP"/>
    <property type="match status" value="1"/>
</dbReference>
<feature type="domain" description="PRORP" evidence="18">
    <location>
        <begin position="540"/>
        <end position="688"/>
    </location>
</feature>
<name>A0A7S4AV47_9STRA</name>
<keyword evidence="12" id="KW-0460">Magnesium</keyword>
<keyword evidence="8" id="KW-0479">Metal-binding</keyword>
<dbReference type="GO" id="GO:0004526">
    <property type="term" value="F:ribonuclease P activity"/>
    <property type="evidence" value="ECO:0007669"/>
    <property type="project" value="UniProtKB-EC"/>
</dbReference>
<protein>
    <recommendedName>
        <fullName evidence="15">Mitochondrial ribonuclease P catalytic subunit</fullName>
        <ecNumber evidence="5">3.1.26.5</ecNumber>
    </recommendedName>
    <alternativeName>
        <fullName evidence="16">Mitochondrial ribonuclease P protein 3</fullName>
    </alternativeName>
</protein>
<dbReference type="PANTHER" id="PTHR13547:SF1">
    <property type="entry name" value="MITOCHONDRIAL RIBONUCLEASE P CATALYTIC SUBUNIT"/>
    <property type="match status" value="1"/>
</dbReference>
<evidence type="ECO:0000256" key="13">
    <source>
        <dbReference type="ARBA" id="ARBA00022946"/>
    </source>
</evidence>
<evidence type="ECO:0000259" key="18">
    <source>
        <dbReference type="Pfam" id="PF16953"/>
    </source>
</evidence>
<dbReference type="GO" id="GO:0005739">
    <property type="term" value="C:mitochondrion"/>
    <property type="evidence" value="ECO:0007669"/>
    <property type="project" value="UniProtKB-SubCell"/>
</dbReference>
<evidence type="ECO:0000256" key="1">
    <source>
        <dbReference type="ARBA" id="ARBA00000928"/>
    </source>
</evidence>
<sequence length="792" mass="89314">MGGILGTSKTNEDDTTMTTTDNNTIENSNETTTAAAATDIKNDNNKRQTATVTTATTTESVEAAAAAPLSKKQRLEEGPKISNNNNDNSNQQQQQQKKEQQQRSGKATSNKKVKTKHMDPRILRVRKTIQEGCRINDLASAIEAYQGAIRDNIRVEAQSYYNLLNLCGGLDRDDRKVHVGTPKADNKKENPKGGKDNSNDNDNNEGADKTSKEKKGVVVCPKKRQEYVFAIKEQMQSKEINLPLNETAYSAIVKILSKNKEFKKAEEILGEAEGVQQCKPKLRLYTGLLHAYCQEEAGIIDALRCWKRLRHQAVHASIKSIKGSNKNSENADGMDLTEREYLCLIRCACAVKATEGEGGNDLVMEDLLTRIAEDIPVPAKDTVAAITNWFGLQNNDNDNHTKKSESTSTEETNNSNDTDVHPQSSRTKTTIQALLDEIRTYDPVSEPSPRMGPVTLAAGKKWTISPACSIDGTTGMLKNGCLEGLTLKPVPLSDASFRVMTVMNESIVTDGSVKGNAYCEFQGGRKGKRRTDFSPEQRRQEWKWFQEFLERQVQNTGHPYEVVIDGANIGYFKQNFGSAPKHVDYEQIDWVLNHFANNLGKRVLLVMHNRHFSRHMLPHKYRPLCDAWKKGGLLYTTPPGMNDDWFWMHAALKHKTLVVTNDEMRDHHFQMLAPKFFLRWKERHQVRFDFGEYLPHLSSHLTIANPKRPRKVLLTYPDVYSRRIQRVADGLVVPLTKRGDENRFLDGCHVASDQEPEEERYLCIRPSSSVNVNETETKQDTVMESGTNETKE</sequence>
<feature type="compositionally biased region" description="Low complexity" evidence="17">
    <location>
        <begin position="16"/>
        <end position="39"/>
    </location>
</feature>
<feature type="compositionally biased region" description="Low complexity" evidence="17">
    <location>
        <begin position="49"/>
        <end position="67"/>
    </location>
</feature>
<evidence type="ECO:0000256" key="7">
    <source>
        <dbReference type="ARBA" id="ARBA00022722"/>
    </source>
</evidence>
<evidence type="ECO:0000259" key="19">
    <source>
        <dbReference type="Pfam" id="PF17177"/>
    </source>
</evidence>
<dbReference type="CDD" id="cd18718">
    <property type="entry name" value="PIN_PRORP"/>
    <property type="match status" value="1"/>
</dbReference>
<feature type="compositionally biased region" description="Basic and acidic residues" evidence="17">
    <location>
        <begin position="184"/>
        <end position="198"/>
    </location>
</feature>
<dbReference type="Pfam" id="PF17177">
    <property type="entry name" value="PPR_long"/>
    <property type="match status" value="1"/>
</dbReference>
<evidence type="ECO:0000256" key="14">
    <source>
        <dbReference type="ARBA" id="ARBA00023128"/>
    </source>
</evidence>
<keyword evidence="6" id="KW-0819">tRNA processing</keyword>
<feature type="compositionally biased region" description="Basic and acidic residues" evidence="17">
    <location>
        <begin position="206"/>
        <end position="215"/>
    </location>
</feature>
<keyword evidence="10" id="KW-0378">Hydrolase</keyword>
<dbReference type="Gene3D" id="3.40.50.11980">
    <property type="match status" value="1"/>
</dbReference>
<evidence type="ECO:0000256" key="12">
    <source>
        <dbReference type="ARBA" id="ARBA00022842"/>
    </source>
</evidence>
<dbReference type="InterPro" id="IPR011990">
    <property type="entry name" value="TPR-like_helical_dom_sf"/>
</dbReference>
<dbReference type="InterPro" id="IPR031595">
    <property type="entry name" value="PRORP_C"/>
</dbReference>
<evidence type="ECO:0000256" key="2">
    <source>
        <dbReference type="ARBA" id="ARBA00001946"/>
    </source>
</evidence>
<feature type="region of interest" description="Disordered" evidence="17">
    <location>
        <begin position="772"/>
        <end position="792"/>
    </location>
</feature>
<feature type="compositionally biased region" description="Polar residues" evidence="17">
    <location>
        <begin position="782"/>
        <end position="792"/>
    </location>
</feature>
<proteinExistence type="inferred from homology"/>
<evidence type="ECO:0000256" key="5">
    <source>
        <dbReference type="ARBA" id="ARBA00012179"/>
    </source>
</evidence>
<gene>
    <name evidence="20" type="ORF">PAUS00366_LOCUS20790</name>
</gene>
<dbReference type="GO" id="GO:0046872">
    <property type="term" value="F:metal ion binding"/>
    <property type="evidence" value="ECO:0007669"/>
    <property type="project" value="UniProtKB-KW"/>
</dbReference>
<keyword evidence="11" id="KW-0862">Zinc</keyword>
<evidence type="ECO:0000313" key="20">
    <source>
        <dbReference type="EMBL" id="CAE0728006.1"/>
    </source>
</evidence>
<evidence type="ECO:0000256" key="3">
    <source>
        <dbReference type="ARBA" id="ARBA00004173"/>
    </source>
</evidence>
<accession>A0A7S4AV47</accession>
<comment type="similarity">
    <text evidence="4">Belongs to the PPR family. P subfamily.</text>
</comment>
<reference evidence="20" key="1">
    <citation type="submission" date="2021-01" db="EMBL/GenBank/DDBJ databases">
        <authorList>
            <person name="Corre E."/>
            <person name="Pelletier E."/>
            <person name="Niang G."/>
            <person name="Scheremetjew M."/>
            <person name="Finn R."/>
            <person name="Kale V."/>
            <person name="Holt S."/>
            <person name="Cochrane G."/>
            <person name="Meng A."/>
            <person name="Brown T."/>
            <person name="Cohen L."/>
        </authorList>
    </citation>
    <scope>NUCLEOTIDE SEQUENCE</scope>
    <source>
        <strain evidence="20">10249 10 AB</strain>
    </source>
</reference>
<feature type="compositionally biased region" description="Low complexity" evidence="17">
    <location>
        <begin position="82"/>
        <end position="95"/>
    </location>
</feature>
<comment type="cofactor">
    <cofactor evidence="2">
        <name>Mg(2+)</name>
        <dbReference type="ChEBI" id="CHEBI:18420"/>
    </cofactor>
</comment>
<evidence type="ECO:0000256" key="11">
    <source>
        <dbReference type="ARBA" id="ARBA00022833"/>
    </source>
</evidence>
<dbReference type="EMBL" id="HBIX01031353">
    <property type="protein sequence ID" value="CAE0728006.1"/>
    <property type="molecule type" value="Transcribed_RNA"/>
</dbReference>
<feature type="domain" description="PROP1-like PPR" evidence="19">
    <location>
        <begin position="225"/>
        <end position="390"/>
    </location>
</feature>
<dbReference type="Gene3D" id="1.25.40.10">
    <property type="entry name" value="Tetratricopeptide repeat domain"/>
    <property type="match status" value="1"/>
</dbReference>
<dbReference type="GO" id="GO:0001682">
    <property type="term" value="P:tRNA 5'-leader removal"/>
    <property type="evidence" value="ECO:0007669"/>
    <property type="project" value="TreeGrafter"/>
</dbReference>
<keyword evidence="9" id="KW-0677">Repeat</keyword>
<evidence type="ECO:0000256" key="9">
    <source>
        <dbReference type="ARBA" id="ARBA00022737"/>
    </source>
</evidence>
<keyword evidence="13" id="KW-0809">Transit peptide</keyword>
<comment type="subcellular location">
    <subcellularLocation>
        <location evidence="3">Mitochondrion</location>
    </subcellularLocation>
</comment>
<feature type="region of interest" description="Disordered" evidence="17">
    <location>
        <begin position="394"/>
        <end position="427"/>
    </location>
</feature>
<comment type="catalytic activity">
    <reaction evidence="1">
        <text>Endonucleolytic cleavage of RNA, removing 5'-extranucleotides from tRNA precursor.</text>
        <dbReference type="EC" id="3.1.26.5"/>
    </reaction>
</comment>
<dbReference type="InterPro" id="IPR033443">
    <property type="entry name" value="PROP1-like_PPR_dom"/>
</dbReference>
<evidence type="ECO:0000256" key="10">
    <source>
        <dbReference type="ARBA" id="ARBA00022801"/>
    </source>
</evidence>
<feature type="region of interest" description="Disordered" evidence="17">
    <location>
        <begin position="172"/>
        <end position="215"/>
    </location>
</feature>
<dbReference type="PANTHER" id="PTHR13547">
    <property type="match status" value="1"/>
</dbReference>
<dbReference type="AlphaFoldDB" id="A0A7S4AV47"/>
<dbReference type="InterPro" id="IPR033495">
    <property type="entry name" value="MRPP3_PIN_dom"/>
</dbReference>